<dbReference type="Proteomes" id="UP000615446">
    <property type="component" value="Unassembled WGS sequence"/>
</dbReference>
<protein>
    <submittedName>
        <fullName evidence="1">Uncharacterized protein</fullName>
    </submittedName>
</protein>
<sequence length="108" mass="11860">MGFGKYLPQVTLQSSKLQLYPVVKKRALINNNLPAFYQHYSIIITIILLSDEILQEGDSCGKRNTGDFRGDSCSQGNTGFREDSCGRESTGDLSSCVYYVSSVSSCTS</sequence>
<reference evidence="1" key="1">
    <citation type="submission" date="2019-10" db="EMBL/GenBank/DDBJ databases">
        <title>Conservation and host-specific expression of non-tandemly repeated heterogenous ribosome RNA gene in arbuscular mycorrhizal fungi.</title>
        <authorList>
            <person name="Maeda T."/>
            <person name="Kobayashi Y."/>
            <person name="Nakagawa T."/>
            <person name="Ezawa T."/>
            <person name="Yamaguchi K."/>
            <person name="Bino T."/>
            <person name="Nishimoto Y."/>
            <person name="Shigenobu S."/>
            <person name="Kawaguchi M."/>
        </authorList>
    </citation>
    <scope>NUCLEOTIDE SEQUENCE</scope>
    <source>
        <strain evidence="1">HR1</strain>
    </source>
</reference>
<name>A0A8H3L7P9_9GLOM</name>
<dbReference type="AlphaFoldDB" id="A0A8H3L7P9"/>
<dbReference type="EMBL" id="BLAL01000050">
    <property type="protein sequence ID" value="GES80506.1"/>
    <property type="molecule type" value="Genomic_DNA"/>
</dbReference>
<accession>A0A8H3L7P9</accession>
<organism evidence="1 2">
    <name type="scientific">Rhizophagus clarus</name>
    <dbReference type="NCBI Taxonomy" id="94130"/>
    <lineage>
        <taxon>Eukaryota</taxon>
        <taxon>Fungi</taxon>
        <taxon>Fungi incertae sedis</taxon>
        <taxon>Mucoromycota</taxon>
        <taxon>Glomeromycotina</taxon>
        <taxon>Glomeromycetes</taxon>
        <taxon>Glomerales</taxon>
        <taxon>Glomeraceae</taxon>
        <taxon>Rhizophagus</taxon>
    </lineage>
</organism>
<gene>
    <name evidence="1" type="ORF">RCL2_000777900</name>
</gene>
<comment type="caution">
    <text evidence="1">The sequence shown here is derived from an EMBL/GenBank/DDBJ whole genome shotgun (WGS) entry which is preliminary data.</text>
</comment>
<evidence type="ECO:0000313" key="1">
    <source>
        <dbReference type="EMBL" id="GES80506.1"/>
    </source>
</evidence>
<evidence type="ECO:0000313" key="2">
    <source>
        <dbReference type="Proteomes" id="UP000615446"/>
    </source>
</evidence>
<proteinExistence type="predicted"/>